<keyword evidence="6" id="KW-1185">Reference proteome</keyword>
<dbReference type="PANTHER" id="PTHR43408">
    <property type="entry name" value="FMN REDUCTASE (NADPH)"/>
    <property type="match status" value="1"/>
</dbReference>
<evidence type="ECO:0000313" key="5">
    <source>
        <dbReference type="EMBL" id="MBM6995669.1"/>
    </source>
</evidence>
<gene>
    <name evidence="5" type="ORF">IM700_008320</name>
</gene>
<evidence type="ECO:0000259" key="4">
    <source>
        <dbReference type="Pfam" id="PF03358"/>
    </source>
</evidence>
<reference evidence="5 6" key="1">
    <citation type="submission" date="2021-01" db="EMBL/GenBank/DDBJ databases">
        <title>Paenibacillus sp.nov. isolated from the rhizosphere soil of tomato plant.</title>
        <authorList>
            <person name="Thin K.K."/>
            <person name="Zhang X."/>
            <person name="He S."/>
        </authorList>
    </citation>
    <scope>NUCLEOTIDE SEQUENCE [LARGE SCALE GENOMIC DNA]</scope>
    <source>
        <strain evidence="5 6">DXFW5</strain>
    </source>
</reference>
<keyword evidence="1" id="KW-0285">Flavoprotein</keyword>
<dbReference type="EMBL" id="JADCNN020000006">
    <property type="protein sequence ID" value="MBM6995669.1"/>
    <property type="molecule type" value="Genomic_DNA"/>
</dbReference>
<dbReference type="Pfam" id="PF03358">
    <property type="entry name" value="FMN_red"/>
    <property type="match status" value="1"/>
</dbReference>
<dbReference type="PANTHER" id="PTHR43408:SF1">
    <property type="entry name" value="FMN REDUCTASE (NADPH)"/>
    <property type="match status" value="1"/>
</dbReference>
<dbReference type="InterPro" id="IPR005025">
    <property type="entry name" value="FMN_Rdtase-like_dom"/>
</dbReference>
<evidence type="ECO:0000313" key="6">
    <source>
        <dbReference type="Proteomes" id="UP001516620"/>
    </source>
</evidence>
<dbReference type="InterPro" id="IPR051814">
    <property type="entry name" value="NAD(P)H-dep_FMN_reductase"/>
</dbReference>
<evidence type="ECO:0000256" key="2">
    <source>
        <dbReference type="ARBA" id="ARBA00022643"/>
    </source>
</evidence>
<proteinExistence type="predicted"/>
<dbReference type="Proteomes" id="UP001516620">
    <property type="component" value="Unassembled WGS sequence"/>
</dbReference>
<protein>
    <submittedName>
        <fullName evidence="5">NAD(P)H-dependent oxidoreductase</fullName>
    </submittedName>
</protein>
<feature type="domain" description="NADPH-dependent FMN reductase-like" evidence="4">
    <location>
        <begin position="1"/>
        <end position="146"/>
    </location>
</feature>
<organism evidence="5 6">
    <name type="scientific">Paenibacillus rhizolycopersici</name>
    <dbReference type="NCBI Taxonomy" id="2780073"/>
    <lineage>
        <taxon>Bacteria</taxon>
        <taxon>Bacillati</taxon>
        <taxon>Bacillota</taxon>
        <taxon>Bacilli</taxon>
        <taxon>Bacillales</taxon>
        <taxon>Paenibacillaceae</taxon>
        <taxon>Paenibacillus</taxon>
    </lineage>
</organism>
<name>A0ABS2H6W9_9BACL</name>
<evidence type="ECO:0000256" key="1">
    <source>
        <dbReference type="ARBA" id="ARBA00022630"/>
    </source>
</evidence>
<dbReference type="InterPro" id="IPR029039">
    <property type="entry name" value="Flavoprotein-like_sf"/>
</dbReference>
<comment type="caution">
    <text evidence="5">The sequence shown here is derived from an EMBL/GenBank/DDBJ whole genome shotgun (WGS) entry which is preliminary data.</text>
</comment>
<sequence>MQITTIVGNPKPRSKTFAFAEQTAELLRDILKRHISTEVTHEVIDLAEYASALVQWDQETIQSLQARVEASTYLVVASPTYKATYTGLLKLFMDLLPMNALSGKLAYPLMVGAGYQHQLAVELHLKPLLAELGAICPGRGLYVLDTEGDRGRNAIEEWIRSTEPVMKSLL</sequence>
<dbReference type="SUPFAM" id="SSF52218">
    <property type="entry name" value="Flavoproteins"/>
    <property type="match status" value="1"/>
</dbReference>
<keyword evidence="3" id="KW-0560">Oxidoreductase</keyword>
<accession>A0ABS2H6W9</accession>
<keyword evidence="2" id="KW-0288">FMN</keyword>
<dbReference type="Gene3D" id="3.40.50.360">
    <property type="match status" value="1"/>
</dbReference>
<dbReference type="RefSeq" id="WP_193417164.1">
    <property type="nucleotide sequence ID" value="NZ_JADCNN020000006.1"/>
</dbReference>
<evidence type="ECO:0000256" key="3">
    <source>
        <dbReference type="ARBA" id="ARBA00023002"/>
    </source>
</evidence>